<keyword evidence="2" id="KW-1185">Reference proteome</keyword>
<reference evidence="1 2" key="1">
    <citation type="submission" date="2021-07" db="EMBL/GenBank/DDBJ databases">
        <title>Paenibacillus radiodurans sp. nov., isolated from the southeastern edge of Tengger Desert.</title>
        <authorList>
            <person name="Zhang G."/>
        </authorList>
    </citation>
    <scope>NUCLEOTIDE SEQUENCE [LARGE SCALE GENOMIC DNA]</scope>
    <source>
        <strain evidence="1 2">DT7-4</strain>
    </source>
</reference>
<comment type="caution">
    <text evidence="1">The sequence shown here is derived from an EMBL/GenBank/DDBJ whole genome shotgun (WGS) entry which is preliminary data.</text>
</comment>
<accession>A0ABS7D7S1</accession>
<evidence type="ECO:0000313" key="1">
    <source>
        <dbReference type="EMBL" id="MBW7475208.1"/>
    </source>
</evidence>
<sequence>MNIVMAGDCEKHDFVLAAAVLLKSYHENKVSIITDDSRHYRYMGGEVSGVAILETSSTDNTDITIYDWHNGYPSGVDDARVVFVTSYERAAIANIERLLSEKYLPSAMIVIEEECKLRMKYIETNFPMVKTLLSYDVSSERKIDWIHDGRVQLKVAKDFSEALNIFLVEVCGIQQEHIKKLWRYARKRG</sequence>
<proteinExistence type="predicted"/>
<dbReference type="EMBL" id="JAHZIJ010000006">
    <property type="protein sequence ID" value="MBW7475208.1"/>
    <property type="molecule type" value="Genomic_DNA"/>
</dbReference>
<organism evidence="1 2">
    <name type="scientific">Paenibacillus oenotherae</name>
    <dbReference type="NCBI Taxonomy" id="1435645"/>
    <lineage>
        <taxon>Bacteria</taxon>
        <taxon>Bacillati</taxon>
        <taxon>Bacillota</taxon>
        <taxon>Bacilli</taxon>
        <taxon>Bacillales</taxon>
        <taxon>Paenibacillaceae</taxon>
        <taxon>Paenibacillus</taxon>
    </lineage>
</organism>
<dbReference type="RefSeq" id="WP_219872459.1">
    <property type="nucleotide sequence ID" value="NZ_JAHZIJ010000006.1"/>
</dbReference>
<evidence type="ECO:0000313" key="2">
    <source>
        <dbReference type="Proteomes" id="UP000812277"/>
    </source>
</evidence>
<gene>
    <name evidence="1" type="ORF">K0T92_10655</name>
</gene>
<name>A0ABS7D7S1_9BACL</name>
<protein>
    <submittedName>
        <fullName evidence="1">Uncharacterized protein</fullName>
    </submittedName>
</protein>
<dbReference type="Proteomes" id="UP000812277">
    <property type="component" value="Unassembled WGS sequence"/>
</dbReference>